<dbReference type="AlphaFoldDB" id="A0A9D2LRR6"/>
<dbReference type="EMBL" id="DWYZ01000084">
    <property type="protein sequence ID" value="HJB27956.1"/>
    <property type="molecule type" value="Genomic_DNA"/>
</dbReference>
<reference evidence="4" key="2">
    <citation type="submission" date="2021-04" db="EMBL/GenBank/DDBJ databases">
        <authorList>
            <person name="Gilroy R."/>
        </authorList>
    </citation>
    <scope>NUCLEOTIDE SEQUENCE</scope>
    <source>
        <strain evidence="4">ChiSjej1B19-5720</strain>
    </source>
</reference>
<evidence type="ECO:0000259" key="3">
    <source>
        <dbReference type="Pfam" id="PF03358"/>
    </source>
</evidence>
<protein>
    <submittedName>
        <fullName evidence="4">Flavodoxin family protein</fullName>
    </submittedName>
</protein>
<dbReference type="InterPro" id="IPR005025">
    <property type="entry name" value="FMN_Rdtase-like_dom"/>
</dbReference>
<dbReference type="Pfam" id="PF03358">
    <property type="entry name" value="FMN_red"/>
    <property type="match status" value="1"/>
</dbReference>
<dbReference type="InterPro" id="IPR029039">
    <property type="entry name" value="Flavoprotein-like_sf"/>
</dbReference>
<comment type="caution">
    <text evidence="4">The sequence shown here is derived from an EMBL/GenBank/DDBJ whole genome shotgun (WGS) entry which is preliminary data.</text>
</comment>
<organism evidence="4 5">
    <name type="scientific">Candidatus Blautia faecavium</name>
    <dbReference type="NCBI Taxonomy" id="2838487"/>
    <lineage>
        <taxon>Bacteria</taxon>
        <taxon>Bacillati</taxon>
        <taxon>Bacillota</taxon>
        <taxon>Clostridia</taxon>
        <taxon>Lachnospirales</taxon>
        <taxon>Lachnospiraceae</taxon>
        <taxon>Blautia</taxon>
    </lineage>
</organism>
<dbReference type="PANTHER" id="PTHR43278">
    <property type="entry name" value="NAD(P)H-DEPENDENT FMN-CONTAINING OXIDOREDUCTASE YWQN-RELATED"/>
    <property type="match status" value="1"/>
</dbReference>
<reference evidence="4" key="1">
    <citation type="journal article" date="2021" name="PeerJ">
        <title>Extensive microbial diversity within the chicken gut microbiome revealed by metagenomics and culture.</title>
        <authorList>
            <person name="Gilroy R."/>
            <person name="Ravi A."/>
            <person name="Getino M."/>
            <person name="Pursley I."/>
            <person name="Horton D.L."/>
            <person name="Alikhan N.F."/>
            <person name="Baker D."/>
            <person name="Gharbi K."/>
            <person name="Hall N."/>
            <person name="Watson M."/>
            <person name="Adriaenssens E.M."/>
            <person name="Foster-Nyarko E."/>
            <person name="Jarju S."/>
            <person name="Secka A."/>
            <person name="Antonio M."/>
            <person name="Oren A."/>
            <person name="Chaudhuri R.R."/>
            <person name="La Ragione R."/>
            <person name="Hildebrand F."/>
            <person name="Pallen M.J."/>
        </authorList>
    </citation>
    <scope>NUCLEOTIDE SEQUENCE</scope>
    <source>
        <strain evidence="4">ChiSjej1B19-5720</strain>
    </source>
</reference>
<dbReference type="InterPro" id="IPR051796">
    <property type="entry name" value="ISF_SsuE-like"/>
</dbReference>
<accession>A0A9D2LRR6</accession>
<evidence type="ECO:0000256" key="2">
    <source>
        <dbReference type="ARBA" id="ARBA00022643"/>
    </source>
</evidence>
<dbReference type="PANTHER" id="PTHR43278:SF4">
    <property type="entry name" value="NAD(P)H-DEPENDENT FMN-CONTAINING OXIDOREDUCTASE YWQN-RELATED"/>
    <property type="match status" value="1"/>
</dbReference>
<dbReference type="GO" id="GO:0016491">
    <property type="term" value="F:oxidoreductase activity"/>
    <property type="evidence" value="ECO:0007669"/>
    <property type="project" value="InterPro"/>
</dbReference>
<evidence type="ECO:0000256" key="1">
    <source>
        <dbReference type="ARBA" id="ARBA00022630"/>
    </source>
</evidence>
<evidence type="ECO:0000313" key="5">
    <source>
        <dbReference type="Proteomes" id="UP000823842"/>
    </source>
</evidence>
<keyword evidence="2" id="KW-0288">FMN</keyword>
<dbReference type="SUPFAM" id="SSF52218">
    <property type="entry name" value="Flavoproteins"/>
    <property type="match status" value="1"/>
</dbReference>
<keyword evidence="1" id="KW-0285">Flavoprotein</keyword>
<feature type="domain" description="NADPH-dependent FMN reductase-like" evidence="3">
    <location>
        <begin position="1"/>
        <end position="137"/>
    </location>
</feature>
<proteinExistence type="predicted"/>
<sequence length="149" mass="16839">MDILFINGSPNRNGNTAALARTLLEGKEYETLNLADYRICTYGQNFPDDQFQEVLSKMKEAKIIVIGSPVYWHNMSGALRTLLDRFYGPVSQGELRGKDLYFLFQGAAPTKQMLEFGEYTMSRFAALYGMTYMGMAASMADAEKLKKKM</sequence>
<gene>
    <name evidence="4" type="ORF">IAA06_04085</name>
</gene>
<evidence type="ECO:0000313" key="4">
    <source>
        <dbReference type="EMBL" id="HJB27956.1"/>
    </source>
</evidence>
<dbReference type="Proteomes" id="UP000823842">
    <property type="component" value="Unassembled WGS sequence"/>
</dbReference>
<name>A0A9D2LRR6_9FIRM</name>
<dbReference type="Gene3D" id="3.40.50.360">
    <property type="match status" value="1"/>
</dbReference>